<protein>
    <submittedName>
        <fullName evidence="2">Uncharacterized protein</fullName>
    </submittedName>
</protein>
<dbReference type="EMBL" id="NOWT01000006">
    <property type="protein sequence ID" value="OYD84669.1"/>
    <property type="molecule type" value="Genomic_DNA"/>
</dbReference>
<dbReference type="AlphaFoldDB" id="A0A235HFR8"/>
<accession>A0A235HFR8</accession>
<evidence type="ECO:0000313" key="3">
    <source>
        <dbReference type="Proteomes" id="UP000215367"/>
    </source>
</evidence>
<evidence type="ECO:0000313" key="2">
    <source>
        <dbReference type="EMBL" id="OYD84669.1"/>
    </source>
</evidence>
<name>A0A235HFR8_AZOBR</name>
<feature type="region of interest" description="Disordered" evidence="1">
    <location>
        <begin position="51"/>
        <end position="70"/>
    </location>
</feature>
<gene>
    <name evidence="2" type="ORF">CHT98_09445</name>
</gene>
<sequence>MRKVLELLILLLRALKLLLELLNRWDRADGRVMEHPSAQPECKVFPAVRQDGEKPLPGGPERGFHAAKPA</sequence>
<dbReference type="RefSeq" id="WP_094302985.1">
    <property type="nucleotide sequence ID" value="NZ_NOWT01000006.1"/>
</dbReference>
<proteinExistence type="predicted"/>
<dbReference type="Proteomes" id="UP000215367">
    <property type="component" value="Unassembled WGS sequence"/>
</dbReference>
<comment type="caution">
    <text evidence="2">The sequence shown here is derived from an EMBL/GenBank/DDBJ whole genome shotgun (WGS) entry which is preliminary data.</text>
</comment>
<reference evidence="2 3" key="1">
    <citation type="submission" date="2017-07" db="EMBL/GenBank/DDBJ databases">
        <title>Whole genome sequence of Azospirillum brasilense 2A1, a potential biofertilizer strain.</title>
        <authorList>
            <person name="Fontana C.A."/>
            <person name="Toffoli L.M."/>
            <person name="Salazar S.M."/>
            <person name="Puglisi E."/>
            <person name="Pedraza R."/>
            <person name="Bassi D."/>
            <person name="Cocconcelli P.S."/>
        </authorList>
    </citation>
    <scope>NUCLEOTIDE SEQUENCE [LARGE SCALE GENOMIC DNA]</scope>
    <source>
        <strain evidence="2 3">2A1</strain>
    </source>
</reference>
<organism evidence="2 3">
    <name type="scientific">Azospirillum brasilense</name>
    <dbReference type="NCBI Taxonomy" id="192"/>
    <lineage>
        <taxon>Bacteria</taxon>
        <taxon>Pseudomonadati</taxon>
        <taxon>Pseudomonadota</taxon>
        <taxon>Alphaproteobacteria</taxon>
        <taxon>Rhodospirillales</taxon>
        <taxon>Azospirillaceae</taxon>
        <taxon>Azospirillum</taxon>
    </lineage>
</organism>
<evidence type="ECO:0000256" key="1">
    <source>
        <dbReference type="SAM" id="MobiDB-lite"/>
    </source>
</evidence>